<dbReference type="Proteomes" id="UP001362999">
    <property type="component" value="Unassembled WGS sequence"/>
</dbReference>
<dbReference type="InterPro" id="IPR040855">
    <property type="entry name" value="ORC_WH_C"/>
</dbReference>
<evidence type="ECO:0000256" key="3">
    <source>
        <dbReference type="ARBA" id="ARBA00022705"/>
    </source>
</evidence>
<reference evidence="9 10" key="1">
    <citation type="journal article" date="2024" name="J Genomics">
        <title>Draft genome sequencing and assembly of Favolaschia claudopus CIRM-BRFM 2984 isolated from oak limbs.</title>
        <authorList>
            <person name="Navarro D."/>
            <person name="Drula E."/>
            <person name="Chaduli D."/>
            <person name="Cazenave R."/>
            <person name="Ahrendt S."/>
            <person name="Wang J."/>
            <person name="Lipzen A."/>
            <person name="Daum C."/>
            <person name="Barry K."/>
            <person name="Grigoriev I.V."/>
            <person name="Favel A."/>
            <person name="Rosso M.N."/>
            <person name="Martin F."/>
        </authorList>
    </citation>
    <scope>NUCLEOTIDE SEQUENCE [LARGE SCALE GENOMIC DNA]</scope>
    <source>
        <strain evidence="9 10">CIRM-BRFM 2984</strain>
    </source>
</reference>
<dbReference type="AlphaFoldDB" id="A0AAW0CAN8"/>
<feature type="domain" description="Origin recognition complex subunit 3 winged helix C-terminal" evidence="8">
    <location>
        <begin position="497"/>
        <end position="640"/>
    </location>
</feature>
<accession>A0AAW0CAN8</accession>
<keyword evidence="3" id="KW-0235">DNA replication</keyword>
<keyword evidence="5" id="KW-0539">Nucleus</keyword>
<proteinExistence type="inferred from homology"/>
<dbReference type="EMBL" id="JAWWNJ010000019">
    <property type="protein sequence ID" value="KAK7035839.1"/>
    <property type="molecule type" value="Genomic_DNA"/>
</dbReference>
<gene>
    <name evidence="9" type="ORF">R3P38DRAFT_2909288</name>
</gene>
<feature type="region of interest" description="Disordered" evidence="6">
    <location>
        <begin position="567"/>
        <end position="595"/>
    </location>
</feature>
<dbReference type="InterPro" id="IPR020795">
    <property type="entry name" value="ORC3"/>
</dbReference>
<dbReference type="PANTHER" id="PTHR12748:SF0">
    <property type="entry name" value="ORIGIN RECOGNITION COMPLEX SUBUNIT 3"/>
    <property type="match status" value="1"/>
</dbReference>
<feature type="compositionally biased region" description="Basic residues" evidence="6">
    <location>
        <begin position="572"/>
        <end position="583"/>
    </location>
</feature>
<dbReference type="GO" id="GO:0006270">
    <property type="term" value="P:DNA replication initiation"/>
    <property type="evidence" value="ECO:0007669"/>
    <property type="project" value="TreeGrafter"/>
</dbReference>
<comment type="similarity">
    <text evidence="2">Belongs to the ORC3 family.</text>
</comment>
<evidence type="ECO:0000256" key="1">
    <source>
        <dbReference type="ARBA" id="ARBA00004123"/>
    </source>
</evidence>
<evidence type="ECO:0000259" key="7">
    <source>
        <dbReference type="Pfam" id="PF07034"/>
    </source>
</evidence>
<dbReference type="Pfam" id="PF07034">
    <property type="entry name" value="ORC3_N"/>
    <property type="match status" value="1"/>
</dbReference>
<keyword evidence="4" id="KW-0238">DNA-binding</keyword>
<evidence type="ECO:0000313" key="9">
    <source>
        <dbReference type="EMBL" id="KAK7035839.1"/>
    </source>
</evidence>
<evidence type="ECO:0000259" key="8">
    <source>
        <dbReference type="Pfam" id="PF18137"/>
    </source>
</evidence>
<feature type="domain" description="Origin recognition complex subunit 3 N-terminal" evidence="7">
    <location>
        <begin position="39"/>
        <end position="329"/>
    </location>
</feature>
<comment type="subcellular location">
    <subcellularLocation>
        <location evidence="1">Nucleus</location>
    </subcellularLocation>
</comment>
<dbReference type="CDD" id="cd20704">
    <property type="entry name" value="Orc3"/>
    <property type="match status" value="1"/>
</dbReference>
<sequence>MSVPLEDIQQTVIYIPYQEDEDSEEETVQPSQTLTLIHQEDDLDNGPLLRFDAYRAAWTQCLDRVKSIIAELYSPVVTDIVLHLSTAHTDILPGLPFPELPVITITDVSGSSVFLDHLTTRIDAEAGTMVTHLYPHDCVNLALGMKTLISGFVDRRDDAPKRKPATSLAPYDINVLQAWYDTFAGNSDLSDFSFLFEPRPNLVVLLHDFEQFDTNVIQDMLYICSLQVSTLPLTFLLSLAAPSPASYLQASFSRSTLTLIRPYHFAVPSGPEVLNTIIIKTFFDQEYHVHLLPGPTLLEYLEDYYLTHNTSLDSLITILQIAHLKHFTTDVFTDASSQWLARARSPDILLQAVDAEREKFWHSVSMTKLGITIMNVMLTSLGGTSSAAVQKGLDRWRGAAGMRRVLDKGREGVDGLADVLKKLSPAECDMLSEKIEPYYENLPEEFRPTNPNIHLSHRLEHLLRDLLEPPEKLTSLWTVWYTGFTPFPAEMLNPALRTSIISGLSFPQSFTGQDLPPSEEDENIDLPDTSILFKGYLKAGKMINVYDWFDHFRTVLEGQRARVIRTSSPTKGKGKGKGKGKAKKVGDDVDMDGGDSEEKWKLSVQARFIRALHELDYLGFVKHTSRGGGGRKGEFVLKTVLGIVE</sequence>
<dbReference type="GO" id="GO:0031261">
    <property type="term" value="C:DNA replication preinitiation complex"/>
    <property type="evidence" value="ECO:0007669"/>
    <property type="project" value="TreeGrafter"/>
</dbReference>
<protein>
    <submittedName>
        <fullName evidence="9">Origin recognition complex subunit 3-like protein</fullName>
    </submittedName>
</protein>
<dbReference type="GO" id="GO:0003688">
    <property type="term" value="F:DNA replication origin binding"/>
    <property type="evidence" value="ECO:0007669"/>
    <property type="project" value="TreeGrafter"/>
</dbReference>
<evidence type="ECO:0000256" key="6">
    <source>
        <dbReference type="SAM" id="MobiDB-lite"/>
    </source>
</evidence>
<dbReference type="PANTHER" id="PTHR12748">
    <property type="entry name" value="ORIGIN RECOGNITION COMPLEX SUBUNIT 3"/>
    <property type="match status" value="1"/>
</dbReference>
<dbReference type="GO" id="GO:0005656">
    <property type="term" value="C:nuclear pre-replicative complex"/>
    <property type="evidence" value="ECO:0007669"/>
    <property type="project" value="TreeGrafter"/>
</dbReference>
<evidence type="ECO:0000256" key="2">
    <source>
        <dbReference type="ARBA" id="ARBA00010977"/>
    </source>
</evidence>
<evidence type="ECO:0000256" key="5">
    <source>
        <dbReference type="ARBA" id="ARBA00023242"/>
    </source>
</evidence>
<comment type="caution">
    <text evidence="9">The sequence shown here is derived from an EMBL/GenBank/DDBJ whole genome shotgun (WGS) entry which is preliminary data.</text>
</comment>
<name>A0AAW0CAN8_9AGAR</name>
<dbReference type="Pfam" id="PF18137">
    <property type="entry name" value="WHD_ORC"/>
    <property type="match status" value="1"/>
</dbReference>
<evidence type="ECO:0000256" key="4">
    <source>
        <dbReference type="ARBA" id="ARBA00023125"/>
    </source>
</evidence>
<dbReference type="InterPro" id="IPR045667">
    <property type="entry name" value="ORC3_N"/>
</dbReference>
<dbReference type="GO" id="GO:0005664">
    <property type="term" value="C:nuclear origin of replication recognition complex"/>
    <property type="evidence" value="ECO:0007669"/>
    <property type="project" value="InterPro"/>
</dbReference>
<keyword evidence="10" id="KW-1185">Reference proteome</keyword>
<evidence type="ECO:0000313" key="10">
    <source>
        <dbReference type="Proteomes" id="UP001362999"/>
    </source>
</evidence>
<organism evidence="9 10">
    <name type="scientific">Favolaschia claudopus</name>
    <dbReference type="NCBI Taxonomy" id="2862362"/>
    <lineage>
        <taxon>Eukaryota</taxon>
        <taxon>Fungi</taxon>
        <taxon>Dikarya</taxon>
        <taxon>Basidiomycota</taxon>
        <taxon>Agaricomycotina</taxon>
        <taxon>Agaricomycetes</taxon>
        <taxon>Agaricomycetidae</taxon>
        <taxon>Agaricales</taxon>
        <taxon>Marasmiineae</taxon>
        <taxon>Mycenaceae</taxon>
        <taxon>Favolaschia</taxon>
    </lineage>
</organism>